<sequence>MSPGSSTESYPAFARIGLRENPGKNLNQAHDKDNKYHDNDKDHDNDRVKNYAVSVKCVVSVKKYVVSVKCAVKDHDKDHDTNYDKRDDKNYDKHHDKDRNINNRAFLEENLNASPVEIHRQLEVYSAKWRFQWQVLDHSPHSSDLVHSDFHLFGPLKKHLCGNRFNTDMAVRQAVMTWLQGLDADFFYAGIGALVYSWNKCRQLID</sequence>
<accession>A0ABQ8SP40</accession>
<dbReference type="PANTHER" id="PTHR46060">
    <property type="entry name" value="MARINER MOS1 TRANSPOSASE-LIKE PROTEIN"/>
    <property type="match status" value="1"/>
</dbReference>
<comment type="caution">
    <text evidence="2">The sequence shown here is derived from an EMBL/GenBank/DDBJ whole genome shotgun (WGS) entry which is preliminary data.</text>
</comment>
<gene>
    <name evidence="2" type="ORF">ANN_18564</name>
</gene>
<dbReference type="EMBL" id="JAJSOF020000023">
    <property type="protein sequence ID" value="KAJ4435942.1"/>
    <property type="molecule type" value="Genomic_DNA"/>
</dbReference>
<name>A0ABQ8SP40_PERAM</name>
<protein>
    <submittedName>
        <fullName evidence="2">Uncharacterized protein</fullName>
    </submittedName>
</protein>
<organism evidence="2 3">
    <name type="scientific">Periplaneta americana</name>
    <name type="common">American cockroach</name>
    <name type="synonym">Blatta americana</name>
    <dbReference type="NCBI Taxonomy" id="6978"/>
    <lineage>
        <taxon>Eukaryota</taxon>
        <taxon>Metazoa</taxon>
        <taxon>Ecdysozoa</taxon>
        <taxon>Arthropoda</taxon>
        <taxon>Hexapoda</taxon>
        <taxon>Insecta</taxon>
        <taxon>Pterygota</taxon>
        <taxon>Neoptera</taxon>
        <taxon>Polyneoptera</taxon>
        <taxon>Dictyoptera</taxon>
        <taxon>Blattodea</taxon>
        <taxon>Blattoidea</taxon>
        <taxon>Blattidae</taxon>
        <taxon>Blattinae</taxon>
        <taxon>Periplaneta</taxon>
    </lineage>
</organism>
<proteinExistence type="predicted"/>
<dbReference type="PANTHER" id="PTHR46060:SF1">
    <property type="entry name" value="MARINER MOS1 TRANSPOSASE-LIKE PROTEIN"/>
    <property type="match status" value="1"/>
</dbReference>
<feature type="compositionally biased region" description="Basic and acidic residues" evidence="1">
    <location>
        <begin position="29"/>
        <end position="47"/>
    </location>
</feature>
<evidence type="ECO:0000313" key="2">
    <source>
        <dbReference type="EMBL" id="KAJ4435942.1"/>
    </source>
</evidence>
<dbReference type="InterPro" id="IPR036397">
    <property type="entry name" value="RNaseH_sf"/>
</dbReference>
<dbReference type="InterPro" id="IPR052709">
    <property type="entry name" value="Transposase-MT_Hybrid"/>
</dbReference>
<evidence type="ECO:0000256" key="1">
    <source>
        <dbReference type="SAM" id="MobiDB-lite"/>
    </source>
</evidence>
<dbReference type="Proteomes" id="UP001148838">
    <property type="component" value="Unassembled WGS sequence"/>
</dbReference>
<keyword evidence="3" id="KW-1185">Reference proteome</keyword>
<reference evidence="2 3" key="1">
    <citation type="journal article" date="2022" name="Allergy">
        <title>Genome assembly and annotation of Periplaneta americana reveal a comprehensive cockroach allergen profile.</title>
        <authorList>
            <person name="Wang L."/>
            <person name="Xiong Q."/>
            <person name="Saelim N."/>
            <person name="Wang L."/>
            <person name="Nong W."/>
            <person name="Wan A.T."/>
            <person name="Shi M."/>
            <person name="Liu X."/>
            <person name="Cao Q."/>
            <person name="Hui J.H.L."/>
            <person name="Sookrung N."/>
            <person name="Leung T.F."/>
            <person name="Tungtrongchitr A."/>
            <person name="Tsui S.K.W."/>
        </authorList>
    </citation>
    <scope>NUCLEOTIDE SEQUENCE [LARGE SCALE GENOMIC DNA]</scope>
    <source>
        <strain evidence="2">PWHHKU_190912</strain>
    </source>
</reference>
<feature type="region of interest" description="Disordered" evidence="1">
    <location>
        <begin position="76"/>
        <end position="97"/>
    </location>
</feature>
<feature type="region of interest" description="Disordered" evidence="1">
    <location>
        <begin position="17"/>
        <end position="47"/>
    </location>
</feature>
<evidence type="ECO:0000313" key="3">
    <source>
        <dbReference type="Proteomes" id="UP001148838"/>
    </source>
</evidence>
<dbReference type="Gene3D" id="3.30.420.10">
    <property type="entry name" value="Ribonuclease H-like superfamily/Ribonuclease H"/>
    <property type="match status" value="1"/>
</dbReference>